<evidence type="ECO:0000313" key="2">
    <source>
        <dbReference type="EMBL" id="MBD8043489.1"/>
    </source>
</evidence>
<dbReference type="InterPro" id="IPR016181">
    <property type="entry name" value="Acyl_CoA_acyltransferase"/>
</dbReference>
<dbReference type="PROSITE" id="PS51186">
    <property type="entry name" value="GNAT"/>
    <property type="match status" value="1"/>
</dbReference>
<gene>
    <name evidence="2" type="ORF">H9638_06655</name>
</gene>
<evidence type="ECO:0000259" key="1">
    <source>
        <dbReference type="PROSITE" id="PS51186"/>
    </source>
</evidence>
<dbReference type="RefSeq" id="WP_191746444.1">
    <property type="nucleotide sequence ID" value="NZ_JACSQC010000003.1"/>
</dbReference>
<dbReference type="Pfam" id="PF00583">
    <property type="entry name" value="Acetyltransf_1"/>
    <property type="match status" value="1"/>
</dbReference>
<dbReference type="PANTHER" id="PTHR42791:SF1">
    <property type="entry name" value="N-ACETYLTRANSFERASE DOMAIN-CONTAINING PROTEIN"/>
    <property type="match status" value="1"/>
</dbReference>
<accession>A0ABR8YGZ6</accession>
<evidence type="ECO:0000313" key="3">
    <source>
        <dbReference type="Proteomes" id="UP000652763"/>
    </source>
</evidence>
<organism evidence="2 3">
    <name type="scientific">Arthrobacter pullicola</name>
    <dbReference type="NCBI Taxonomy" id="2762224"/>
    <lineage>
        <taxon>Bacteria</taxon>
        <taxon>Bacillati</taxon>
        <taxon>Actinomycetota</taxon>
        <taxon>Actinomycetes</taxon>
        <taxon>Micrococcales</taxon>
        <taxon>Micrococcaceae</taxon>
        <taxon>Arthrobacter</taxon>
    </lineage>
</organism>
<sequence length="194" mass="21294">MAIRRLTQASPAEITALAATLAEAFENYPWTCWTVDSERHEARLAAIQRLYLEHVGLPYGEVWTDDRLECAAVLVQPGPIELDPGLQKKLSELHGEAGHRLQTRLPQPPPAAWTLATIGVAPDIQGNGLGSALLEAMLQHADAYGRRIALETSSDRNLAFYRRRSFVVWAVTEMPDGGPMVWSMIREPVSGAAA</sequence>
<dbReference type="InterPro" id="IPR000182">
    <property type="entry name" value="GNAT_dom"/>
</dbReference>
<dbReference type="Proteomes" id="UP000652763">
    <property type="component" value="Unassembled WGS sequence"/>
</dbReference>
<dbReference type="SUPFAM" id="SSF55729">
    <property type="entry name" value="Acyl-CoA N-acyltransferases (Nat)"/>
    <property type="match status" value="1"/>
</dbReference>
<reference evidence="2 3" key="1">
    <citation type="submission" date="2020-08" db="EMBL/GenBank/DDBJ databases">
        <title>A Genomic Blueprint of the Chicken Gut Microbiome.</title>
        <authorList>
            <person name="Gilroy R."/>
            <person name="Ravi A."/>
            <person name="Getino M."/>
            <person name="Pursley I."/>
            <person name="Horton D.L."/>
            <person name="Alikhan N.-F."/>
            <person name="Baker D."/>
            <person name="Gharbi K."/>
            <person name="Hall N."/>
            <person name="Watson M."/>
            <person name="Adriaenssens E.M."/>
            <person name="Foster-Nyarko E."/>
            <person name="Jarju S."/>
            <person name="Secka A."/>
            <person name="Antonio M."/>
            <person name="Oren A."/>
            <person name="Chaudhuri R."/>
            <person name="La Ragione R.M."/>
            <person name="Hildebrand F."/>
            <person name="Pallen M.J."/>
        </authorList>
    </citation>
    <scope>NUCLEOTIDE SEQUENCE [LARGE SCALE GENOMIC DNA]</scope>
    <source>
        <strain evidence="2 3">Sa2BUA2</strain>
    </source>
</reference>
<dbReference type="Gene3D" id="3.40.630.30">
    <property type="match status" value="1"/>
</dbReference>
<dbReference type="EMBL" id="JACSQC010000003">
    <property type="protein sequence ID" value="MBD8043489.1"/>
    <property type="molecule type" value="Genomic_DNA"/>
</dbReference>
<protein>
    <submittedName>
        <fullName evidence="2">GNAT family N-acetyltransferase</fullName>
    </submittedName>
</protein>
<name>A0ABR8YGZ6_9MICC</name>
<proteinExistence type="predicted"/>
<feature type="domain" description="N-acetyltransferase" evidence="1">
    <location>
        <begin position="1"/>
        <end position="185"/>
    </location>
</feature>
<keyword evidence="3" id="KW-1185">Reference proteome</keyword>
<dbReference type="CDD" id="cd04301">
    <property type="entry name" value="NAT_SF"/>
    <property type="match status" value="1"/>
</dbReference>
<dbReference type="InterPro" id="IPR052523">
    <property type="entry name" value="Trichothecene_AcTrans"/>
</dbReference>
<comment type="caution">
    <text evidence="2">The sequence shown here is derived from an EMBL/GenBank/DDBJ whole genome shotgun (WGS) entry which is preliminary data.</text>
</comment>
<dbReference type="PANTHER" id="PTHR42791">
    <property type="entry name" value="GNAT FAMILY ACETYLTRANSFERASE"/>
    <property type="match status" value="1"/>
</dbReference>